<evidence type="ECO:0000256" key="1">
    <source>
        <dbReference type="SAM" id="MobiDB-lite"/>
    </source>
</evidence>
<dbReference type="Proteomes" id="UP000037035">
    <property type="component" value="Unassembled WGS sequence"/>
</dbReference>
<evidence type="ECO:0000313" key="2">
    <source>
        <dbReference type="EMBL" id="KNZ49427.1"/>
    </source>
</evidence>
<feature type="non-terminal residue" evidence="2">
    <location>
        <position position="121"/>
    </location>
</feature>
<evidence type="ECO:0000313" key="3">
    <source>
        <dbReference type="Proteomes" id="UP000037035"/>
    </source>
</evidence>
<feature type="region of interest" description="Disordered" evidence="1">
    <location>
        <begin position="18"/>
        <end position="63"/>
    </location>
</feature>
<dbReference type="OrthoDB" id="4847360at2759"/>
<evidence type="ECO:0008006" key="4">
    <source>
        <dbReference type="Google" id="ProtNLM"/>
    </source>
</evidence>
<reference evidence="2 3" key="1">
    <citation type="submission" date="2015-08" db="EMBL/GenBank/DDBJ databases">
        <title>Next Generation Sequencing and Analysis of the Genome of Puccinia sorghi L Schw, the Causal Agent of Maize Common Rust.</title>
        <authorList>
            <person name="Rochi L."/>
            <person name="Burguener G."/>
            <person name="Darino M."/>
            <person name="Turjanski A."/>
            <person name="Kreff E."/>
            <person name="Dieguez M.J."/>
            <person name="Sacco F."/>
        </authorList>
    </citation>
    <scope>NUCLEOTIDE SEQUENCE [LARGE SCALE GENOMIC DNA]</scope>
    <source>
        <strain evidence="2 3">RO10H11247</strain>
    </source>
</reference>
<feature type="compositionally biased region" description="Pro residues" evidence="1">
    <location>
        <begin position="44"/>
        <end position="54"/>
    </location>
</feature>
<comment type="caution">
    <text evidence="2">The sequence shown here is derived from an EMBL/GenBank/DDBJ whole genome shotgun (WGS) entry which is preliminary data.</text>
</comment>
<keyword evidence="3" id="KW-1185">Reference proteome</keyword>
<dbReference type="EMBL" id="LAVV01010182">
    <property type="protein sequence ID" value="KNZ49427.1"/>
    <property type="molecule type" value="Genomic_DNA"/>
</dbReference>
<gene>
    <name evidence="2" type="ORF">VP01_5015g1</name>
</gene>
<proteinExistence type="predicted"/>
<dbReference type="VEuPathDB" id="FungiDB:VP01_5015g1"/>
<name>A0A0L6UMF4_9BASI</name>
<accession>A0A0L6UMF4</accession>
<feature type="compositionally biased region" description="Basic and acidic residues" evidence="1">
    <location>
        <begin position="18"/>
        <end position="29"/>
    </location>
</feature>
<protein>
    <recommendedName>
        <fullName evidence="4">DUF4939 domain-containing protein</fullName>
    </recommendedName>
</protein>
<dbReference type="AlphaFoldDB" id="A0A0L6UMF4"/>
<sequence>MDALNTRFDEVMRMMTKERTQRLATEETLRQTQAHLDTQQHPAPTQPNPAPAPNPIKLAKPQPFEGTCGAAAEVFFAQIALHAITYPEPFPTDASKVAFATLFMQDYAATWCQPYLNRIFN</sequence>
<organism evidence="2 3">
    <name type="scientific">Puccinia sorghi</name>
    <dbReference type="NCBI Taxonomy" id="27349"/>
    <lineage>
        <taxon>Eukaryota</taxon>
        <taxon>Fungi</taxon>
        <taxon>Dikarya</taxon>
        <taxon>Basidiomycota</taxon>
        <taxon>Pucciniomycotina</taxon>
        <taxon>Pucciniomycetes</taxon>
        <taxon>Pucciniales</taxon>
        <taxon>Pucciniaceae</taxon>
        <taxon>Puccinia</taxon>
    </lineage>
</organism>